<evidence type="ECO:0000313" key="1">
    <source>
        <dbReference type="EMBL" id="KOF77857.1"/>
    </source>
</evidence>
<protein>
    <recommendedName>
        <fullName evidence="2">Endonuclease/exonuclease/phosphatase domain-containing protein</fullName>
    </recommendedName>
</protein>
<dbReference type="EMBL" id="KQ421289">
    <property type="protein sequence ID" value="KOF77857.1"/>
    <property type="molecule type" value="Genomic_DNA"/>
</dbReference>
<dbReference type="AlphaFoldDB" id="A0A0L8GLK7"/>
<gene>
    <name evidence="1" type="ORF">OCBIM_22031603mg</name>
</gene>
<accession>A0A0L8GLK7</accession>
<reference evidence="1" key="1">
    <citation type="submission" date="2015-07" db="EMBL/GenBank/DDBJ databases">
        <title>MeaNS - Measles Nucleotide Surveillance Program.</title>
        <authorList>
            <person name="Tran T."/>
            <person name="Druce J."/>
        </authorList>
    </citation>
    <scope>NUCLEOTIDE SEQUENCE</scope>
    <source>
        <strain evidence="1">UCB-OBI-ISO-001</strain>
        <tissue evidence="1">Gonad</tissue>
    </source>
</reference>
<proteinExistence type="predicted"/>
<dbReference type="Gene3D" id="3.60.10.10">
    <property type="entry name" value="Endonuclease/exonuclease/phosphatase"/>
    <property type="match status" value="1"/>
</dbReference>
<dbReference type="SUPFAM" id="SSF56219">
    <property type="entry name" value="DNase I-like"/>
    <property type="match status" value="1"/>
</dbReference>
<sequence length="137" mass="15773">MNNYHLDLHGITEARWTNYGKQKTSSGETIIWSGKQDDTHQQVSYALIEDAEEEDKDQFYNVLCSTLNNIPKHDVLLLVEDFNTRVGSKCLTDICEESNLVIGDTLSEHKNIHKLNWTSPDGKTKSQTDHIIINRKW</sequence>
<evidence type="ECO:0008006" key="2">
    <source>
        <dbReference type="Google" id="ProtNLM"/>
    </source>
</evidence>
<name>A0A0L8GLK7_OCTBM</name>
<dbReference type="InterPro" id="IPR036691">
    <property type="entry name" value="Endo/exonu/phosph_ase_sf"/>
</dbReference>
<organism evidence="1">
    <name type="scientific">Octopus bimaculoides</name>
    <name type="common">California two-spotted octopus</name>
    <dbReference type="NCBI Taxonomy" id="37653"/>
    <lineage>
        <taxon>Eukaryota</taxon>
        <taxon>Metazoa</taxon>
        <taxon>Spiralia</taxon>
        <taxon>Lophotrochozoa</taxon>
        <taxon>Mollusca</taxon>
        <taxon>Cephalopoda</taxon>
        <taxon>Coleoidea</taxon>
        <taxon>Octopodiformes</taxon>
        <taxon>Octopoda</taxon>
        <taxon>Incirrata</taxon>
        <taxon>Octopodidae</taxon>
        <taxon>Octopus</taxon>
    </lineage>
</organism>